<sequence>MDCNESVAVLFGEVARIKKDLDKGIAEVRQVKANLKSTASDLKSQIRDSVSRHIEALRNRETWLLQQVEVVQCIKDGVLQEQIAAFNKALGRIQSVYALLEQNSELLDAETLEDLVKETLQDVSCLNLSPEETNIMSFVAHNFELQDVIHKFGALLSDSRLVEEQITFKEWIRENNGKSSQQDILRAPSSELNIHDWLNQNAVLTRKAPESSLSLPQYPLEYWLSKAQPQGKQTENGSSLPSEDKEDVAVVNIEATETQRWHKDSLMTTTLPEMSSGYFKIVRMSESSQWLRNSEGTGEPSSCATRETCVKTDSVLDPGEWLMDASATESCKDHESHTMTSVFTGIENLKAHLASQANQQWLLPGRESISEETGAEELISSGMKSYIDSLPVESNCWLLPSSTNKDICGWLARTSYDQCKKCPVMCSKGLFKVFDEIASPQDGWLMSQELY</sequence>
<reference evidence="2 3" key="1">
    <citation type="journal article" date="2018" name="Sci. Rep.">
        <title>Comparative analysis of the Pocillopora damicornis genome highlights role of immune system in coral evolution.</title>
        <authorList>
            <person name="Cunning R."/>
            <person name="Bay R.A."/>
            <person name="Gillette P."/>
            <person name="Baker A.C."/>
            <person name="Traylor-Knowles N."/>
        </authorList>
    </citation>
    <scope>NUCLEOTIDE SEQUENCE [LARGE SCALE GENOMIC DNA]</scope>
    <source>
        <strain evidence="2">RSMAS</strain>
        <tissue evidence="2">Whole animal</tissue>
    </source>
</reference>
<proteinExistence type="predicted"/>
<comment type="caution">
    <text evidence="2">The sequence shown here is derived from an EMBL/GenBank/DDBJ whole genome shotgun (WGS) entry which is preliminary data.</text>
</comment>
<evidence type="ECO:0000259" key="1">
    <source>
        <dbReference type="Pfam" id="PF12489"/>
    </source>
</evidence>
<gene>
    <name evidence="2" type="ORF">pdam_00007166</name>
</gene>
<dbReference type="EMBL" id="RCHS01003782">
    <property type="protein sequence ID" value="RMX39794.1"/>
    <property type="molecule type" value="Genomic_DNA"/>
</dbReference>
<dbReference type="PANTHER" id="PTHR17085">
    <property type="entry name" value="NUCLEAR RECEPTOR COACTIVATOR 4"/>
    <property type="match status" value="1"/>
</dbReference>
<organism evidence="2 3">
    <name type="scientific">Pocillopora damicornis</name>
    <name type="common">Cauliflower coral</name>
    <name type="synonym">Millepora damicornis</name>
    <dbReference type="NCBI Taxonomy" id="46731"/>
    <lineage>
        <taxon>Eukaryota</taxon>
        <taxon>Metazoa</taxon>
        <taxon>Cnidaria</taxon>
        <taxon>Anthozoa</taxon>
        <taxon>Hexacorallia</taxon>
        <taxon>Scleractinia</taxon>
        <taxon>Astrocoeniina</taxon>
        <taxon>Pocilloporidae</taxon>
        <taxon>Pocillopora</taxon>
    </lineage>
</organism>
<protein>
    <recommendedName>
        <fullName evidence="1">Nuclear receptor coactivator 4 N-terminal domain-containing protein</fullName>
    </recommendedName>
</protein>
<dbReference type="InterPro" id="IPR039947">
    <property type="entry name" value="NCoA-4"/>
</dbReference>
<evidence type="ECO:0000313" key="2">
    <source>
        <dbReference type="EMBL" id="RMX39794.1"/>
    </source>
</evidence>
<dbReference type="AlphaFoldDB" id="A0A3M6TF07"/>
<dbReference type="InterPro" id="IPR022174">
    <property type="entry name" value="NCOA4_N"/>
</dbReference>
<dbReference type="GO" id="GO:0006879">
    <property type="term" value="P:intracellular iron ion homeostasis"/>
    <property type="evidence" value="ECO:0007669"/>
    <property type="project" value="InterPro"/>
</dbReference>
<dbReference type="GO" id="GO:0003713">
    <property type="term" value="F:transcription coactivator activity"/>
    <property type="evidence" value="ECO:0007669"/>
    <property type="project" value="InterPro"/>
</dbReference>
<dbReference type="OrthoDB" id="6334544at2759"/>
<feature type="domain" description="Nuclear receptor coactivator 4 N-terminal" evidence="1">
    <location>
        <begin position="35"/>
        <end position="140"/>
    </location>
</feature>
<dbReference type="Pfam" id="PF12489">
    <property type="entry name" value="ARA70"/>
    <property type="match status" value="1"/>
</dbReference>
<dbReference type="OMA" id="NESEMGY"/>
<dbReference type="Proteomes" id="UP000275408">
    <property type="component" value="Unassembled WGS sequence"/>
</dbReference>
<accession>A0A3M6TF07</accession>
<keyword evidence="3" id="KW-1185">Reference proteome</keyword>
<name>A0A3M6TF07_POCDA</name>
<evidence type="ECO:0000313" key="3">
    <source>
        <dbReference type="Proteomes" id="UP000275408"/>
    </source>
</evidence>
<dbReference type="GO" id="GO:0009725">
    <property type="term" value="P:response to hormone"/>
    <property type="evidence" value="ECO:0007669"/>
    <property type="project" value="TreeGrafter"/>
</dbReference>
<dbReference type="PANTHER" id="PTHR17085:SF3">
    <property type="entry name" value="NUCLEAR RECEPTOR COACTIVATOR 4"/>
    <property type="match status" value="1"/>
</dbReference>